<accession>A0A8H7K8W2</accession>
<organism evidence="1 2">
    <name type="scientific">Bionectria ochroleuca</name>
    <name type="common">Gliocladium roseum</name>
    <dbReference type="NCBI Taxonomy" id="29856"/>
    <lineage>
        <taxon>Eukaryota</taxon>
        <taxon>Fungi</taxon>
        <taxon>Dikarya</taxon>
        <taxon>Ascomycota</taxon>
        <taxon>Pezizomycotina</taxon>
        <taxon>Sordariomycetes</taxon>
        <taxon>Hypocreomycetidae</taxon>
        <taxon>Hypocreales</taxon>
        <taxon>Bionectriaceae</taxon>
        <taxon>Clonostachys</taxon>
    </lineage>
</organism>
<dbReference type="Pfam" id="PF11894">
    <property type="entry name" value="Nup192"/>
    <property type="match status" value="1"/>
</dbReference>
<dbReference type="InterPro" id="IPR021827">
    <property type="entry name" value="Nup186/Nup192/Nup205"/>
</dbReference>
<dbReference type="AlphaFoldDB" id="A0A8H7K8W2"/>
<dbReference type="Proteomes" id="UP000616885">
    <property type="component" value="Unassembled WGS sequence"/>
</dbReference>
<proteinExistence type="predicted"/>
<reference evidence="1" key="1">
    <citation type="submission" date="2020-10" db="EMBL/GenBank/DDBJ databases">
        <title>High-Quality Genome Resource of Clonostachys rosea strain S41 by Oxford Nanopore Long-Read Sequencing.</title>
        <authorList>
            <person name="Wang H."/>
        </authorList>
    </citation>
    <scope>NUCLEOTIDE SEQUENCE</scope>
    <source>
        <strain evidence="1">S41</strain>
    </source>
</reference>
<dbReference type="GO" id="GO:0005643">
    <property type="term" value="C:nuclear pore"/>
    <property type="evidence" value="ECO:0007669"/>
    <property type="project" value="InterPro"/>
</dbReference>
<dbReference type="EMBL" id="JADCTT010000012">
    <property type="protein sequence ID" value="KAF9745689.1"/>
    <property type="molecule type" value="Genomic_DNA"/>
</dbReference>
<evidence type="ECO:0000313" key="2">
    <source>
        <dbReference type="Proteomes" id="UP000616885"/>
    </source>
</evidence>
<sequence>MADLTLLEALEAFHHELVAVQEGRSDPGEVLAQDELVQAFESELERLWSRPSKNEASRGKVKSGKITFGDAEYSVNEDFQQTALSFSDEVDLDELVASQYLLESQDDPSLLGRSLLECALIRFHRQRRYVRYSQAYARLGIRRGGSGRFKTRYTSDQDLCRRTTIFFRSWFGKPWE</sequence>
<comment type="caution">
    <text evidence="1">The sequence shown here is derived from an EMBL/GenBank/DDBJ whole genome shotgun (WGS) entry which is preliminary data.</text>
</comment>
<protein>
    <submittedName>
        <fullName evidence="1">Uncharacterized protein</fullName>
    </submittedName>
</protein>
<name>A0A8H7K8W2_BIOOC</name>
<gene>
    <name evidence="1" type="ORF">IM811_003990</name>
</gene>
<evidence type="ECO:0000313" key="1">
    <source>
        <dbReference type="EMBL" id="KAF9745689.1"/>
    </source>
</evidence>